<keyword evidence="4" id="KW-0150">Chloroplast</keyword>
<protein>
    <submittedName>
        <fullName evidence="11">Uncharacterized protein</fullName>
    </submittedName>
</protein>
<dbReference type="InterPro" id="IPR022796">
    <property type="entry name" value="Chloroa_b-bind"/>
</dbReference>
<accession>A0A7S0UI35</accession>
<dbReference type="GO" id="GO:0030076">
    <property type="term" value="C:light-harvesting complex"/>
    <property type="evidence" value="ECO:0007669"/>
    <property type="project" value="UniProtKB-KW"/>
</dbReference>
<sequence length="192" mass="20484">MKTAILASIVASAAAFAPAQQGSRSSALAEKNQAFAGEIGVVAPLGLYDPFNLLDNADQDRFDHLRAVELKHGRISMLAVVGYLVTYAGVRLPGLEDVPSGFAAWDALPKEVAGQMGMALVLMEMANRDNSGTAEFVGDFRNGALDFGWDEQTDAWKTKKRTIEINNGRAAMMGILGLMVHEGMGDVGMILP</sequence>
<dbReference type="Pfam" id="PF00504">
    <property type="entry name" value="Chloroa_b-bind"/>
    <property type="match status" value="1"/>
</dbReference>
<keyword evidence="9" id="KW-0148">Chlorophyll</keyword>
<name>A0A7S0UI35_9STRA</name>
<comment type="subunit">
    <text evidence="8">The LHC complex of chromophytic algae is composed of fucoxanthin, chlorophyll A and C bound non-covalently by fucoxanthin chlorophyll proteins (FCPs). The ratio of the pigments in LHC; fucoxanthin: chlorophyll C: chlorophyll A; (0.6-1): (0.1-0.3): (1).</text>
</comment>
<dbReference type="GO" id="GO:0009507">
    <property type="term" value="C:chloroplast"/>
    <property type="evidence" value="ECO:0007669"/>
    <property type="project" value="UniProtKB-SubCell"/>
</dbReference>
<evidence type="ECO:0000256" key="4">
    <source>
        <dbReference type="ARBA" id="ARBA00022528"/>
    </source>
</evidence>
<reference evidence="11" key="1">
    <citation type="submission" date="2021-01" db="EMBL/GenBank/DDBJ databases">
        <authorList>
            <person name="Corre E."/>
            <person name="Pelletier E."/>
            <person name="Niang G."/>
            <person name="Scheremetjew M."/>
            <person name="Finn R."/>
            <person name="Kale V."/>
            <person name="Holt S."/>
            <person name="Cochrane G."/>
            <person name="Meng A."/>
            <person name="Brown T."/>
            <person name="Cohen L."/>
        </authorList>
    </citation>
    <scope>NUCLEOTIDE SEQUENCE</scope>
    <source>
        <strain evidence="11">UNC1205</strain>
    </source>
</reference>
<evidence type="ECO:0000256" key="3">
    <source>
        <dbReference type="ARBA" id="ARBA00005933"/>
    </source>
</evidence>
<evidence type="ECO:0000256" key="2">
    <source>
        <dbReference type="ARBA" id="ARBA00004229"/>
    </source>
</evidence>
<evidence type="ECO:0000256" key="1">
    <source>
        <dbReference type="ARBA" id="ARBA00004022"/>
    </source>
</evidence>
<keyword evidence="5" id="KW-0602">Photosynthesis</keyword>
<keyword evidence="10" id="KW-0732">Signal</keyword>
<dbReference type="AlphaFoldDB" id="A0A7S0UI35"/>
<comment type="function">
    <text evidence="1">The light-harvesting complex (LHC) functions as a light receptor, it captures and delivers excitation energy to photosystems with which it is closely associated. Energy is transferred from the carotenoid and chlorophyll C (or B) to chlorophyll A and the photosynthetic reaction centers where it is used to synthesize ATP and reducing power.</text>
</comment>
<evidence type="ECO:0000256" key="7">
    <source>
        <dbReference type="ARBA" id="ARBA00023243"/>
    </source>
</evidence>
<feature type="chain" id="PRO_5030505872" evidence="10">
    <location>
        <begin position="16"/>
        <end position="192"/>
    </location>
</feature>
<dbReference type="PANTHER" id="PTHR21649">
    <property type="entry name" value="CHLOROPHYLL A/B BINDING PROTEIN"/>
    <property type="match status" value="1"/>
</dbReference>
<evidence type="ECO:0000256" key="10">
    <source>
        <dbReference type="SAM" id="SignalP"/>
    </source>
</evidence>
<keyword evidence="7" id="KW-0437">Light-harvesting polypeptide</keyword>
<dbReference type="EMBL" id="HBFL01004754">
    <property type="protein sequence ID" value="CAD8763382.1"/>
    <property type="molecule type" value="Transcribed_RNA"/>
</dbReference>
<dbReference type="Gene3D" id="1.10.3460.10">
    <property type="entry name" value="Chlorophyll a/b binding protein domain"/>
    <property type="match status" value="1"/>
</dbReference>
<evidence type="ECO:0000256" key="9">
    <source>
        <dbReference type="PIRSR" id="PIRSR601344-1"/>
    </source>
</evidence>
<feature type="binding site" evidence="9">
    <location>
        <position position="69"/>
    </location>
    <ligand>
        <name>chlorophyll a</name>
        <dbReference type="ChEBI" id="CHEBI:58416"/>
        <label>1</label>
    </ligand>
</feature>
<organism evidence="11">
    <name type="scientific">Pseudo-nitzschia delicatissima</name>
    <dbReference type="NCBI Taxonomy" id="44447"/>
    <lineage>
        <taxon>Eukaryota</taxon>
        <taxon>Sar</taxon>
        <taxon>Stramenopiles</taxon>
        <taxon>Ochrophyta</taxon>
        <taxon>Bacillariophyta</taxon>
        <taxon>Bacillariophyceae</taxon>
        <taxon>Bacillariophycidae</taxon>
        <taxon>Bacillariales</taxon>
        <taxon>Bacillariaceae</taxon>
        <taxon>Pseudo-nitzschia</taxon>
    </lineage>
</organism>
<keyword evidence="6" id="KW-0934">Plastid</keyword>
<dbReference type="GO" id="GO:0016168">
    <property type="term" value="F:chlorophyll binding"/>
    <property type="evidence" value="ECO:0007669"/>
    <property type="project" value="UniProtKB-KW"/>
</dbReference>
<comment type="subcellular location">
    <subcellularLocation>
        <location evidence="2">Plastid</location>
        <location evidence="2">Chloroplast</location>
    </subcellularLocation>
</comment>
<evidence type="ECO:0000256" key="8">
    <source>
        <dbReference type="ARBA" id="ARBA00044011"/>
    </source>
</evidence>
<dbReference type="GO" id="GO:0009765">
    <property type="term" value="P:photosynthesis, light harvesting"/>
    <property type="evidence" value="ECO:0007669"/>
    <property type="project" value="InterPro"/>
</dbReference>
<comment type="similarity">
    <text evidence="3">Belongs to the fucoxanthin chlorophyll protein family.</text>
</comment>
<feature type="binding site" evidence="9">
    <location>
        <position position="74"/>
    </location>
    <ligand>
        <name>chlorophyll a</name>
        <dbReference type="ChEBI" id="CHEBI:58416"/>
        <label>1</label>
    </ligand>
</feature>
<keyword evidence="9" id="KW-0157">Chromophore</keyword>
<evidence type="ECO:0000313" key="11">
    <source>
        <dbReference type="EMBL" id="CAD8763382.1"/>
    </source>
</evidence>
<gene>
    <name evidence="11" type="ORF">PDEL1432_LOCUS3422</name>
</gene>
<dbReference type="SUPFAM" id="SSF103511">
    <property type="entry name" value="Chlorophyll a-b binding protein"/>
    <property type="match status" value="1"/>
</dbReference>
<dbReference type="InterPro" id="IPR001344">
    <property type="entry name" value="Chloro_AB-bd_pln"/>
</dbReference>
<feature type="signal peptide" evidence="10">
    <location>
        <begin position="1"/>
        <end position="15"/>
    </location>
</feature>
<proteinExistence type="inferred from homology"/>
<evidence type="ECO:0000256" key="6">
    <source>
        <dbReference type="ARBA" id="ARBA00022640"/>
    </source>
</evidence>
<evidence type="ECO:0000256" key="5">
    <source>
        <dbReference type="ARBA" id="ARBA00022531"/>
    </source>
</evidence>
<dbReference type="GO" id="GO:0016020">
    <property type="term" value="C:membrane"/>
    <property type="evidence" value="ECO:0007669"/>
    <property type="project" value="InterPro"/>
</dbReference>